<gene>
    <name evidence="9" type="ORF">HU200_034771</name>
</gene>
<dbReference type="AlphaFoldDB" id="A0A835ENH4"/>
<sequence>MALAAASASSSSSSFTTAQETEDLRLQFDDDHHQRAPLLLPAKIMDAADEKGERPDLSDDTAHQISVELHHFSDPWYQVGFVLITGVNSAYVLGYSGSIMVPLGWIAGVCGLLLAAAISMYANALLARLHEVGSKRHIRYRDLAGHIYGRKMYALTWALQYVNLFMINTGFIILAGQALKATYALFRDDGLLKLPYCIAISGFICALFAFGIPYLSALRIWLGFSTLFSLIYIVIAFVLSLRDGIILGAIFSCLANFYTVISYVFLLIILYYANIRCWSIPGSHGTRIFTTIGAVADLVFAYNTGMLPEIQATIRPPVVKNMEKALWFQFTVGSLPLYAVTFMGYWAYGSSTSGYLLNNVKGPTWIKAIANLSAFLQTVIALHVSRLPCVLLAQMLVLVRGGYLTVNTLVAAVLPFLGDFMSLTGALSTFPLTFVLANHMYLMVKRHKLSAIQKSWHWLNVIGFSGLAVAAAVAAIRLIMLDSSTYHFFADL</sequence>
<dbReference type="GO" id="GO:0016020">
    <property type="term" value="C:membrane"/>
    <property type="evidence" value="ECO:0007669"/>
    <property type="project" value="UniProtKB-SubCell"/>
</dbReference>
<feature type="transmembrane region" description="Helical" evidence="7">
    <location>
        <begin position="191"/>
        <end position="214"/>
    </location>
</feature>
<keyword evidence="3 7" id="KW-0812">Transmembrane</keyword>
<dbReference type="OrthoDB" id="40134at2759"/>
<dbReference type="Proteomes" id="UP000636709">
    <property type="component" value="Unassembled WGS sequence"/>
</dbReference>
<dbReference type="PANTHER" id="PTHR48017">
    <property type="entry name" value="OS05G0424000 PROTEIN-RELATED"/>
    <property type="match status" value="1"/>
</dbReference>
<feature type="transmembrane region" description="Helical" evidence="7">
    <location>
        <begin position="456"/>
        <end position="480"/>
    </location>
</feature>
<dbReference type="InterPro" id="IPR013057">
    <property type="entry name" value="AA_transpt_TM"/>
</dbReference>
<evidence type="ECO:0000256" key="7">
    <source>
        <dbReference type="SAM" id="Phobius"/>
    </source>
</evidence>
<keyword evidence="5 7" id="KW-1133">Transmembrane helix</keyword>
<organism evidence="9 10">
    <name type="scientific">Digitaria exilis</name>
    <dbReference type="NCBI Taxonomy" id="1010633"/>
    <lineage>
        <taxon>Eukaryota</taxon>
        <taxon>Viridiplantae</taxon>
        <taxon>Streptophyta</taxon>
        <taxon>Embryophyta</taxon>
        <taxon>Tracheophyta</taxon>
        <taxon>Spermatophyta</taxon>
        <taxon>Magnoliopsida</taxon>
        <taxon>Liliopsida</taxon>
        <taxon>Poales</taxon>
        <taxon>Poaceae</taxon>
        <taxon>PACMAD clade</taxon>
        <taxon>Panicoideae</taxon>
        <taxon>Panicodae</taxon>
        <taxon>Paniceae</taxon>
        <taxon>Anthephorinae</taxon>
        <taxon>Digitaria</taxon>
    </lineage>
</organism>
<dbReference type="GO" id="GO:0006865">
    <property type="term" value="P:amino acid transport"/>
    <property type="evidence" value="ECO:0007669"/>
    <property type="project" value="UniProtKB-KW"/>
</dbReference>
<accession>A0A835ENH4</accession>
<evidence type="ECO:0000256" key="5">
    <source>
        <dbReference type="ARBA" id="ARBA00022989"/>
    </source>
</evidence>
<comment type="caution">
    <text evidence="9">The sequence shown here is derived from an EMBL/GenBank/DDBJ whole genome shotgun (WGS) entry which is preliminary data.</text>
</comment>
<dbReference type="Pfam" id="PF01490">
    <property type="entry name" value="Aa_trans"/>
    <property type="match status" value="1"/>
</dbReference>
<evidence type="ECO:0000313" key="10">
    <source>
        <dbReference type="Proteomes" id="UP000636709"/>
    </source>
</evidence>
<feature type="transmembrane region" description="Helical" evidence="7">
    <location>
        <begin position="326"/>
        <end position="348"/>
    </location>
</feature>
<comment type="subcellular location">
    <subcellularLocation>
        <location evidence="1">Membrane</location>
    </subcellularLocation>
</comment>
<feature type="transmembrane region" description="Helical" evidence="7">
    <location>
        <begin position="103"/>
        <end position="122"/>
    </location>
</feature>
<name>A0A835ENH4_9POAL</name>
<evidence type="ECO:0000256" key="4">
    <source>
        <dbReference type="ARBA" id="ARBA00022970"/>
    </source>
</evidence>
<feature type="transmembrane region" description="Helical" evidence="7">
    <location>
        <begin position="76"/>
        <end position="96"/>
    </location>
</feature>
<evidence type="ECO:0000259" key="8">
    <source>
        <dbReference type="Pfam" id="PF01490"/>
    </source>
</evidence>
<dbReference type="EMBL" id="JACEFO010001859">
    <property type="protein sequence ID" value="KAF8698945.1"/>
    <property type="molecule type" value="Genomic_DNA"/>
</dbReference>
<feature type="transmembrane region" description="Helical" evidence="7">
    <location>
        <begin position="423"/>
        <end position="444"/>
    </location>
</feature>
<feature type="transmembrane region" description="Helical" evidence="7">
    <location>
        <begin position="246"/>
        <end position="273"/>
    </location>
</feature>
<keyword evidence="4" id="KW-0029">Amino-acid transport</keyword>
<evidence type="ECO:0000256" key="3">
    <source>
        <dbReference type="ARBA" id="ARBA00022692"/>
    </source>
</evidence>
<proteinExistence type="predicted"/>
<feature type="transmembrane region" description="Helical" evidence="7">
    <location>
        <begin position="158"/>
        <end position="179"/>
    </location>
</feature>
<reference evidence="9" key="1">
    <citation type="submission" date="2020-07" db="EMBL/GenBank/DDBJ databases">
        <title>Genome sequence and genetic diversity analysis of an under-domesticated orphan crop, white fonio (Digitaria exilis).</title>
        <authorList>
            <person name="Bennetzen J.L."/>
            <person name="Chen S."/>
            <person name="Ma X."/>
            <person name="Wang X."/>
            <person name="Yssel A.E.J."/>
            <person name="Chaluvadi S.R."/>
            <person name="Johnson M."/>
            <person name="Gangashetty P."/>
            <person name="Hamidou F."/>
            <person name="Sanogo M.D."/>
            <person name="Zwaenepoel A."/>
            <person name="Wallace J."/>
            <person name="Van De Peer Y."/>
            <person name="Van Deynze A."/>
        </authorList>
    </citation>
    <scope>NUCLEOTIDE SEQUENCE</scope>
    <source>
        <tissue evidence="9">Leaves</tissue>
    </source>
</reference>
<feature type="domain" description="Amino acid transporter transmembrane" evidence="8">
    <location>
        <begin position="76"/>
        <end position="476"/>
    </location>
</feature>
<keyword evidence="10" id="KW-1185">Reference proteome</keyword>
<evidence type="ECO:0000313" key="9">
    <source>
        <dbReference type="EMBL" id="KAF8698945.1"/>
    </source>
</evidence>
<evidence type="ECO:0000256" key="2">
    <source>
        <dbReference type="ARBA" id="ARBA00022448"/>
    </source>
</evidence>
<feature type="transmembrane region" description="Helical" evidence="7">
    <location>
        <begin position="220"/>
        <end position="239"/>
    </location>
</feature>
<evidence type="ECO:0000256" key="6">
    <source>
        <dbReference type="ARBA" id="ARBA00023136"/>
    </source>
</evidence>
<feature type="transmembrane region" description="Helical" evidence="7">
    <location>
        <begin position="397"/>
        <end position="417"/>
    </location>
</feature>
<evidence type="ECO:0000256" key="1">
    <source>
        <dbReference type="ARBA" id="ARBA00004370"/>
    </source>
</evidence>
<feature type="transmembrane region" description="Helical" evidence="7">
    <location>
        <begin position="368"/>
        <end position="385"/>
    </location>
</feature>
<keyword evidence="6 7" id="KW-0472">Membrane</keyword>
<keyword evidence="2" id="KW-0813">Transport</keyword>
<protein>
    <recommendedName>
        <fullName evidence="8">Amino acid transporter transmembrane domain-containing protein</fullName>
    </recommendedName>
</protein>